<dbReference type="Proteomes" id="UP000094622">
    <property type="component" value="Unassembled WGS sequence"/>
</dbReference>
<dbReference type="InterPro" id="IPR038722">
    <property type="entry name" value="Ner_HTH_dom"/>
</dbReference>
<evidence type="ECO:0000256" key="3">
    <source>
        <dbReference type="ARBA" id="ARBA00023125"/>
    </source>
</evidence>
<keyword evidence="8" id="KW-1185">Reference proteome</keyword>
<feature type="domain" description="Ner winged helix-turn-helix DNA-binding" evidence="6">
    <location>
        <begin position="22"/>
        <end position="89"/>
    </location>
</feature>
<keyword evidence="4" id="KW-0804">Transcription</keyword>
<keyword evidence="2" id="KW-0805">Transcription regulation</keyword>
<evidence type="ECO:0000256" key="4">
    <source>
        <dbReference type="ARBA" id="ARBA00023163"/>
    </source>
</evidence>
<evidence type="ECO:0000256" key="1">
    <source>
        <dbReference type="ARBA" id="ARBA00006157"/>
    </source>
</evidence>
<dbReference type="AlphaFoldDB" id="A0A1E3H4H4"/>
<evidence type="ECO:0000259" key="6">
    <source>
        <dbReference type="Pfam" id="PF13693"/>
    </source>
</evidence>
<feature type="region of interest" description="Disordered" evidence="5">
    <location>
        <begin position="93"/>
        <end position="113"/>
    </location>
</feature>
<comment type="caution">
    <text evidence="7">The sequence shown here is derived from an EMBL/GenBank/DDBJ whole genome shotgun (WGS) entry which is preliminary data.</text>
</comment>
<comment type="similarity">
    <text evidence="1">Belongs to the ner transcriptional regulatory family.</text>
</comment>
<evidence type="ECO:0000256" key="2">
    <source>
        <dbReference type="ARBA" id="ARBA00023015"/>
    </source>
</evidence>
<accession>A0A1E3H4H4</accession>
<evidence type="ECO:0000313" key="7">
    <source>
        <dbReference type="EMBL" id="ODN71214.1"/>
    </source>
</evidence>
<dbReference type="Gene3D" id="1.10.260.40">
    <property type="entry name" value="lambda repressor-like DNA-binding domains"/>
    <property type="match status" value="1"/>
</dbReference>
<gene>
    <name evidence="7" type="ORF">A6302_01503</name>
</gene>
<evidence type="ECO:0000313" key="8">
    <source>
        <dbReference type="Proteomes" id="UP000094622"/>
    </source>
</evidence>
<sequence>MVDMQTKTLTPQIPEKPAERRAWIKFQLELRGTTFTGLAAELGVTLQAVSNTAFGRPNNRVEARLAQEIGVPQAALFSEHFDSNGQRIRALSARRRHVTPSTPTHNVEFPEAC</sequence>
<keyword evidence="3" id="KW-0238">DNA-binding</keyword>
<dbReference type="SUPFAM" id="SSF47413">
    <property type="entry name" value="lambda repressor-like DNA-binding domains"/>
    <property type="match status" value="1"/>
</dbReference>
<dbReference type="InterPro" id="IPR010982">
    <property type="entry name" value="Lambda_DNA-bd_dom_sf"/>
</dbReference>
<organism evidence="7 8">
    <name type="scientific">Methylobrevis pamukkalensis</name>
    <dbReference type="NCBI Taxonomy" id="1439726"/>
    <lineage>
        <taxon>Bacteria</taxon>
        <taxon>Pseudomonadati</taxon>
        <taxon>Pseudomonadota</taxon>
        <taxon>Alphaproteobacteria</taxon>
        <taxon>Hyphomicrobiales</taxon>
        <taxon>Pleomorphomonadaceae</taxon>
        <taxon>Methylobrevis</taxon>
    </lineage>
</organism>
<name>A0A1E3H4H4_9HYPH</name>
<protein>
    <recommendedName>
        <fullName evidence="6">Ner winged helix-turn-helix DNA-binding domain-containing protein</fullName>
    </recommendedName>
</protein>
<proteinExistence type="inferred from homology"/>
<dbReference type="GO" id="GO:0003677">
    <property type="term" value="F:DNA binding"/>
    <property type="evidence" value="ECO:0007669"/>
    <property type="project" value="UniProtKB-KW"/>
</dbReference>
<reference evidence="7 8" key="1">
    <citation type="submission" date="2016-07" db="EMBL/GenBank/DDBJ databases">
        <title>Draft Genome Sequence of Methylobrevis pamukkalensis PK2.</title>
        <authorList>
            <person name="Vasilenko O.V."/>
            <person name="Doronina N.V."/>
            <person name="Shmareva M.N."/>
            <person name="Tarlachkov S.V."/>
            <person name="Mustakhimov I."/>
            <person name="Trotsenko Y.A."/>
        </authorList>
    </citation>
    <scope>NUCLEOTIDE SEQUENCE [LARGE SCALE GENOMIC DNA]</scope>
    <source>
        <strain evidence="7 8">PK2</strain>
    </source>
</reference>
<dbReference type="EMBL" id="MCRJ01000027">
    <property type="protein sequence ID" value="ODN71214.1"/>
    <property type="molecule type" value="Genomic_DNA"/>
</dbReference>
<evidence type="ECO:0000256" key="5">
    <source>
        <dbReference type="SAM" id="MobiDB-lite"/>
    </source>
</evidence>
<dbReference type="Pfam" id="PF13693">
    <property type="entry name" value="HTH_35"/>
    <property type="match status" value="1"/>
</dbReference>
<dbReference type="OrthoDB" id="7363325at2"/>